<evidence type="ECO:0000256" key="1">
    <source>
        <dbReference type="ARBA" id="ARBA00022898"/>
    </source>
</evidence>
<proteinExistence type="predicted"/>
<dbReference type="Gene3D" id="3.40.640.10">
    <property type="entry name" value="Type I PLP-dependent aspartate aminotransferase-like (Major domain)"/>
    <property type="match status" value="1"/>
</dbReference>
<dbReference type="PANTHER" id="PTHR43092:SF4">
    <property type="entry name" value="AMINOTRANSFERASE CLASS V DOMAIN-CONTAINING PROTEIN"/>
    <property type="match status" value="1"/>
</dbReference>
<dbReference type="InterPro" id="IPR015422">
    <property type="entry name" value="PyrdxlP-dep_Trfase_small"/>
</dbReference>
<dbReference type="InterPro" id="IPR015421">
    <property type="entry name" value="PyrdxlP-dep_Trfase_major"/>
</dbReference>
<name>A0AAN8KIU6_PATCE</name>
<dbReference type="EMBL" id="JAZGQO010000001">
    <property type="protein sequence ID" value="KAK6195863.1"/>
    <property type="molecule type" value="Genomic_DNA"/>
</dbReference>
<dbReference type="Proteomes" id="UP001347796">
    <property type="component" value="Unassembled WGS sequence"/>
</dbReference>
<protein>
    <recommendedName>
        <fullName evidence="2">Aminotransferase class V domain-containing protein</fullName>
    </recommendedName>
</protein>
<organism evidence="3 4">
    <name type="scientific">Patella caerulea</name>
    <name type="common">Rayed Mediterranean limpet</name>
    <dbReference type="NCBI Taxonomy" id="87958"/>
    <lineage>
        <taxon>Eukaryota</taxon>
        <taxon>Metazoa</taxon>
        <taxon>Spiralia</taxon>
        <taxon>Lophotrochozoa</taxon>
        <taxon>Mollusca</taxon>
        <taxon>Gastropoda</taxon>
        <taxon>Patellogastropoda</taxon>
        <taxon>Patelloidea</taxon>
        <taxon>Patellidae</taxon>
        <taxon>Patella</taxon>
    </lineage>
</organism>
<dbReference type="InterPro" id="IPR015424">
    <property type="entry name" value="PyrdxlP-dep_Trfase"/>
</dbReference>
<keyword evidence="1" id="KW-0663">Pyridoxal phosphate</keyword>
<dbReference type="InterPro" id="IPR000192">
    <property type="entry name" value="Aminotrans_V_dom"/>
</dbReference>
<keyword evidence="4" id="KW-1185">Reference proteome</keyword>
<feature type="domain" description="Aminotransferase class V" evidence="2">
    <location>
        <begin position="39"/>
        <end position="318"/>
    </location>
</feature>
<reference evidence="3 4" key="1">
    <citation type="submission" date="2024-01" db="EMBL/GenBank/DDBJ databases">
        <title>The genome of the rayed Mediterranean limpet Patella caerulea (Linnaeus, 1758).</title>
        <authorList>
            <person name="Anh-Thu Weber A."/>
            <person name="Halstead-Nussloch G."/>
        </authorList>
    </citation>
    <scope>NUCLEOTIDE SEQUENCE [LARGE SCALE GENOMIC DNA]</scope>
    <source>
        <strain evidence="3">AATW-2023a</strain>
        <tissue evidence="3">Whole specimen</tissue>
    </source>
</reference>
<sequence length="403" mass="45866">MDLTGLENVEFGSSIREKEFFLREKSVHLNNGSYGTVPRRVFDRRIKYCLELESHPDNWFRNNLRKYWLESKEAICKFVNVKDTDCLVFVPNATTGINSILKSLSYENEIILGTNETYQAVQNTIKFIGDTVPGAVAQFIDIQLPITSKQQIVDLYEDFLQKNKNVKIAVIDAITSPSSILLPIKEILDVCRKHGVLSLIDGAHAPGQIPLDLDELGADFFVGNLHKWLFAPRGCAILYAAKEHIHRLHSLSTSWNLNKGFDLEFRDNGTRDHSPFTCAASAVQFYQQIGGMSKISTYNRELVREGREYLLKLWGAEKQAIPEDMESPFLLNIKLPPLKDYIVSDDSTMKLSLDILEKYDIMSIFISYQGNSYCRLSCQVYNTMDDYKKLGAAVKDMIKTQCS</sequence>
<dbReference type="Pfam" id="PF00266">
    <property type="entry name" value="Aminotran_5"/>
    <property type="match status" value="1"/>
</dbReference>
<gene>
    <name evidence="3" type="ORF">SNE40_001202</name>
</gene>
<accession>A0AAN8KIU6</accession>
<dbReference type="AlphaFoldDB" id="A0AAN8KIU6"/>
<dbReference type="SUPFAM" id="SSF53383">
    <property type="entry name" value="PLP-dependent transferases"/>
    <property type="match status" value="1"/>
</dbReference>
<dbReference type="PANTHER" id="PTHR43092">
    <property type="entry name" value="L-CYSTEINE DESULFHYDRASE"/>
    <property type="match status" value="1"/>
</dbReference>
<dbReference type="Gene3D" id="3.90.1150.10">
    <property type="entry name" value="Aspartate Aminotransferase, domain 1"/>
    <property type="match status" value="1"/>
</dbReference>
<evidence type="ECO:0000259" key="2">
    <source>
        <dbReference type="Pfam" id="PF00266"/>
    </source>
</evidence>
<evidence type="ECO:0000313" key="3">
    <source>
        <dbReference type="EMBL" id="KAK6195863.1"/>
    </source>
</evidence>
<comment type="caution">
    <text evidence="3">The sequence shown here is derived from an EMBL/GenBank/DDBJ whole genome shotgun (WGS) entry which is preliminary data.</text>
</comment>
<evidence type="ECO:0000313" key="4">
    <source>
        <dbReference type="Proteomes" id="UP001347796"/>
    </source>
</evidence>